<dbReference type="Proteomes" id="UP000035929">
    <property type="component" value="Unassembled WGS sequence"/>
</dbReference>
<protein>
    <submittedName>
        <fullName evidence="3">Universal stress protein UspA</fullName>
    </submittedName>
</protein>
<comment type="caution">
    <text evidence="3">The sequence shown here is derived from an EMBL/GenBank/DDBJ whole genome shotgun (WGS) entry which is preliminary data.</text>
</comment>
<dbReference type="InterPro" id="IPR006016">
    <property type="entry name" value="UspA"/>
</dbReference>
<dbReference type="RefSeq" id="WP_048463484.1">
    <property type="nucleotide sequence ID" value="NZ_LABX01000065.1"/>
</dbReference>
<dbReference type="SUPFAM" id="SSF52402">
    <property type="entry name" value="Adenine nucleotide alpha hydrolases-like"/>
    <property type="match status" value="2"/>
</dbReference>
<organism evidence="3 4">
    <name type="scientific">Methylobacterium aquaticum</name>
    <dbReference type="NCBI Taxonomy" id="270351"/>
    <lineage>
        <taxon>Bacteria</taxon>
        <taxon>Pseudomonadati</taxon>
        <taxon>Pseudomonadota</taxon>
        <taxon>Alphaproteobacteria</taxon>
        <taxon>Hyphomicrobiales</taxon>
        <taxon>Methylobacteriaceae</taxon>
        <taxon>Methylobacterium</taxon>
    </lineage>
</organism>
<name>A0A0J6SSR8_9HYPH</name>
<comment type="similarity">
    <text evidence="1">Belongs to the universal stress protein A family.</text>
</comment>
<reference evidence="3 4" key="1">
    <citation type="submission" date="2015-03" db="EMBL/GenBank/DDBJ databases">
        <title>Genome sequencing of Methylobacterium aquaticum DSM16371 type strain.</title>
        <authorList>
            <person name="Chaudhry V."/>
            <person name="Patil P.B."/>
        </authorList>
    </citation>
    <scope>NUCLEOTIDE SEQUENCE [LARGE SCALE GENOMIC DNA]</scope>
    <source>
        <strain evidence="3 4">DSM 16371</strain>
    </source>
</reference>
<dbReference type="PANTHER" id="PTHR46268:SF15">
    <property type="entry name" value="UNIVERSAL STRESS PROTEIN HP_0031"/>
    <property type="match status" value="1"/>
</dbReference>
<dbReference type="OrthoDB" id="9804721at2"/>
<feature type="domain" description="UspA" evidence="2">
    <location>
        <begin position="5"/>
        <end position="143"/>
    </location>
</feature>
<evidence type="ECO:0000313" key="3">
    <source>
        <dbReference type="EMBL" id="KMO36744.1"/>
    </source>
</evidence>
<dbReference type="EMBL" id="LABX01000065">
    <property type="protein sequence ID" value="KMO36744.1"/>
    <property type="molecule type" value="Genomic_DNA"/>
</dbReference>
<evidence type="ECO:0000259" key="2">
    <source>
        <dbReference type="Pfam" id="PF00582"/>
    </source>
</evidence>
<dbReference type="PANTHER" id="PTHR46268">
    <property type="entry name" value="STRESS RESPONSE PROTEIN NHAX"/>
    <property type="match status" value="1"/>
</dbReference>
<accession>A0A0J6SSR8</accession>
<evidence type="ECO:0000256" key="1">
    <source>
        <dbReference type="ARBA" id="ARBA00008791"/>
    </source>
</evidence>
<dbReference type="Pfam" id="PF00582">
    <property type="entry name" value="Usp"/>
    <property type="match status" value="2"/>
</dbReference>
<evidence type="ECO:0000313" key="4">
    <source>
        <dbReference type="Proteomes" id="UP000035929"/>
    </source>
</evidence>
<dbReference type="Gene3D" id="3.40.50.12370">
    <property type="match status" value="1"/>
</dbReference>
<dbReference type="CDD" id="cd00293">
    <property type="entry name" value="USP-like"/>
    <property type="match status" value="1"/>
</dbReference>
<gene>
    <name evidence="3" type="ORF">VP06_09255</name>
</gene>
<dbReference type="AlphaFoldDB" id="A0A0J6SSR8"/>
<sequence>MTLSSILVSVDAGASCADRVQLAAGLAARSGARLVGLAACPVPAVVPALDGMSVEPLAEAEEERARERLAAAEALFEREAGEAGKRAWRGALASPLATLVAQARIADLVIVGRQGPADGDPGPMGVSPGALLMEAGRPVLLVPPGLERLVPKRVVVAWKDTREARRAVHDALPYLAAAERTCIVAVGPDAHHGGAEATARYLAGHGIAATPHLMPSPAFSAADELLRVCDREGADLLVMGAYGHSRLREWVFGGVTRDILRTAPLCCLMSH</sequence>
<feature type="domain" description="UspA" evidence="2">
    <location>
        <begin position="221"/>
        <end position="265"/>
    </location>
</feature>
<proteinExistence type="inferred from homology"/>
<dbReference type="PATRIC" id="fig|270351.6.peg.6626"/>